<dbReference type="InterPro" id="IPR013785">
    <property type="entry name" value="Aldolase_TIM"/>
</dbReference>
<dbReference type="EMBL" id="PGTN01000371">
    <property type="protein sequence ID" value="PJF46220.1"/>
    <property type="molecule type" value="Genomic_DNA"/>
</dbReference>
<sequence>AGGVRTAFDALRMVAAGANRIGTSGGVAIMRELLEGRLHSGAAQPQGESY</sequence>
<dbReference type="Gene3D" id="3.20.20.70">
    <property type="entry name" value="Aldolase class I"/>
    <property type="match status" value="1"/>
</dbReference>
<dbReference type="Proteomes" id="UP000230790">
    <property type="component" value="Unassembled WGS sequence"/>
</dbReference>
<comment type="caution">
    <text evidence="1">The sequence shown here is derived from an EMBL/GenBank/DDBJ whole genome shotgun (WGS) entry which is preliminary data.</text>
</comment>
<protein>
    <submittedName>
        <fullName evidence="1">2-deoxyribose-5-phosphate aldolase</fullName>
    </submittedName>
</protein>
<accession>A0A2M8Q8Y1</accession>
<reference evidence="1 2" key="1">
    <citation type="submission" date="2017-11" db="EMBL/GenBank/DDBJ databases">
        <title>Evolution of Phototrophy in the Chloroflexi Phylum Driven by Horizontal Gene Transfer.</title>
        <authorList>
            <person name="Ward L.M."/>
            <person name="Hemp J."/>
            <person name="Shih P.M."/>
            <person name="Mcglynn S.E."/>
            <person name="Fischer W."/>
        </authorList>
    </citation>
    <scope>NUCLEOTIDE SEQUENCE [LARGE SCALE GENOMIC DNA]</scope>
    <source>
        <strain evidence="1">JP3_7</strain>
    </source>
</reference>
<organism evidence="1 2">
    <name type="scientific">Candidatus Thermofonsia Clade 3 bacterium</name>
    <dbReference type="NCBI Taxonomy" id="2364212"/>
    <lineage>
        <taxon>Bacteria</taxon>
        <taxon>Bacillati</taxon>
        <taxon>Chloroflexota</taxon>
        <taxon>Candidatus Thermofontia</taxon>
        <taxon>Candidatus Thermofonsia Clade 3</taxon>
    </lineage>
</organism>
<feature type="non-terminal residue" evidence="1">
    <location>
        <position position="1"/>
    </location>
</feature>
<gene>
    <name evidence="1" type="ORF">CUN48_14920</name>
</gene>
<evidence type="ECO:0000313" key="1">
    <source>
        <dbReference type="EMBL" id="PJF46220.1"/>
    </source>
</evidence>
<evidence type="ECO:0000313" key="2">
    <source>
        <dbReference type="Proteomes" id="UP000230790"/>
    </source>
</evidence>
<name>A0A2M8Q8Y1_9CHLR</name>
<proteinExistence type="predicted"/>
<dbReference type="AlphaFoldDB" id="A0A2M8Q8Y1"/>
<dbReference type="SUPFAM" id="SSF51569">
    <property type="entry name" value="Aldolase"/>
    <property type="match status" value="1"/>
</dbReference>